<keyword evidence="2" id="KW-1185">Reference proteome</keyword>
<evidence type="ECO:0000313" key="1">
    <source>
        <dbReference type="EMBL" id="KAI0088950.1"/>
    </source>
</evidence>
<gene>
    <name evidence="1" type="ORF">BDY19DRAFT_890422</name>
</gene>
<dbReference type="EMBL" id="MU274912">
    <property type="protein sequence ID" value="KAI0088950.1"/>
    <property type="molecule type" value="Genomic_DNA"/>
</dbReference>
<dbReference type="Proteomes" id="UP001055072">
    <property type="component" value="Unassembled WGS sequence"/>
</dbReference>
<name>A0ACB8U3V6_9APHY</name>
<protein>
    <submittedName>
        <fullName evidence="1">Uncharacterized protein</fullName>
    </submittedName>
</protein>
<accession>A0ACB8U3V6</accession>
<comment type="caution">
    <text evidence="1">The sequence shown here is derived from an EMBL/GenBank/DDBJ whole genome shotgun (WGS) entry which is preliminary data.</text>
</comment>
<reference evidence="1" key="1">
    <citation type="journal article" date="2021" name="Environ. Microbiol.">
        <title>Gene family expansions and transcriptome signatures uncover fungal adaptations to wood decay.</title>
        <authorList>
            <person name="Hage H."/>
            <person name="Miyauchi S."/>
            <person name="Viragh M."/>
            <person name="Drula E."/>
            <person name="Min B."/>
            <person name="Chaduli D."/>
            <person name="Navarro D."/>
            <person name="Favel A."/>
            <person name="Norest M."/>
            <person name="Lesage-Meessen L."/>
            <person name="Balint B."/>
            <person name="Merenyi Z."/>
            <person name="de Eugenio L."/>
            <person name="Morin E."/>
            <person name="Martinez A.T."/>
            <person name="Baldrian P."/>
            <person name="Stursova M."/>
            <person name="Martinez M.J."/>
            <person name="Novotny C."/>
            <person name="Magnuson J.K."/>
            <person name="Spatafora J.W."/>
            <person name="Maurice S."/>
            <person name="Pangilinan J."/>
            <person name="Andreopoulos W."/>
            <person name="LaButti K."/>
            <person name="Hundley H."/>
            <person name="Na H."/>
            <person name="Kuo A."/>
            <person name="Barry K."/>
            <person name="Lipzen A."/>
            <person name="Henrissat B."/>
            <person name="Riley R."/>
            <person name="Ahrendt S."/>
            <person name="Nagy L.G."/>
            <person name="Grigoriev I.V."/>
            <person name="Martin F."/>
            <person name="Rosso M.N."/>
        </authorList>
    </citation>
    <scope>NUCLEOTIDE SEQUENCE</scope>
    <source>
        <strain evidence="1">CBS 384.51</strain>
    </source>
</reference>
<sequence>MSASDRLIPTETNPILDVPDKSLPPTPAVPPVPHGTEIKAPPNANSNEVINAANSQTNCHTTGNGSNATNVPPRPKKADGRKSCQDEKRALMERLQPPKDKKPTDQAQQKGDRWEKDPVTGGDVLIRDPKFDGLDNAALDSSEPSKAGTAIREPPPADAEQQDPRYPAPVVAQVGNIALHPFPPPIAPVQIDHAKNILRTGASTISALCFVAWVFTACGKYIGWVNWFLRSSLFGGIAMVAWIAAENAGRKVEKEVERVRWAAEKRRADKFSPPTPESVEWLNALIKLVWGLINPDMFVPIVDMVEDILQASLPGFVDAVRISDIGQGTNPLRIVSVRALPDQPGHPDYPREEWVGLDRDQASKDQQLKANEGEEGGESEDTDQTGDYLNYEISLSYQALPGQQKKLRFHNIHIMLEFFVGAFDWFKIPIPFYAIVEGFVATARMRVQFVQQPPFVRNLTVTLMGVPKVEVSVEPFTKKLPNVLDLPMIQKFVEMGISAALAQYIAPKSLTLNLAQLLAGTTVPKDTKAIGVIVVKIRHVVGLAPQDRNYNPLALTSSSKRENIRSADPYIVLAYAKFGKPLYTTRIVEGDLNPVWEETAVLLVTEDEVKGEEDLGVMLWDSDKRSADDLVGRITVPVVELMKQPGMMSRREDKLKGFEDANDMPGTLVWEVGYYEKVPLNKALKKEANANVPDELKQKKELQDRPSVADTQEEAAALRIPPDPAIPTGILSILIHQINNLERQDIKGNTGSREGQGGQDTSEPAQEGENLPNSYCEIIVNDDMIYKTRVKRYSSMPYFGAGTERFIRDWQETVVRVQVRDARVREKDPVLGVMTVRLGELLQNSSEVTRLFSLQEGIGYGRANIFFMFRQVQTDLPRELLGWETGTLEVLGPIRLEPTPEYKATQGGFKTKKLEICTTDESEKLSGSSAEISEDGCVTWQLGGGDSDDTNSNDSNDDKGKEKVRLPVYNRYSSAVQFQIGSGGVRPVGQDSDFIAVWWFKDLPDDEETTVRIPVLKSGNQKQLRQNYINEQTAQTHNYEVVGYLTATLVLDSGLDPDHENYQKTRDEKHRYEAYDRVEGQAAVAERTAQLSNKDDLSRKERKELAAERQHQLRMRHRGVMQYQAARTAKWSKEGLKKRVGNVKAKIMGDGKKDRNQVESEV</sequence>
<organism evidence="1 2">
    <name type="scientific">Irpex rosettiformis</name>
    <dbReference type="NCBI Taxonomy" id="378272"/>
    <lineage>
        <taxon>Eukaryota</taxon>
        <taxon>Fungi</taxon>
        <taxon>Dikarya</taxon>
        <taxon>Basidiomycota</taxon>
        <taxon>Agaricomycotina</taxon>
        <taxon>Agaricomycetes</taxon>
        <taxon>Polyporales</taxon>
        <taxon>Irpicaceae</taxon>
        <taxon>Irpex</taxon>
    </lineage>
</organism>
<proteinExistence type="predicted"/>
<evidence type="ECO:0000313" key="2">
    <source>
        <dbReference type="Proteomes" id="UP001055072"/>
    </source>
</evidence>